<evidence type="ECO:0000313" key="2">
    <source>
        <dbReference type="EMBL" id="KAF9738720.1"/>
    </source>
</evidence>
<comment type="caution">
    <text evidence="2">The sequence shown here is derived from an EMBL/GenBank/DDBJ whole genome shotgun (WGS) entry which is preliminary data.</text>
</comment>
<dbReference type="InterPro" id="IPR013640">
    <property type="entry name" value="Vfa1"/>
</dbReference>
<evidence type="ECO:0000313" key="3">
    <source>
        <dbReference type="Proteomes" id="UP000756921"/>
    </source>
</evidence>
<feature type="compositionally biased region" description="Basic and acidic residues" evidence="1">
    <location>
        <begin position="95"/>
        <end position="127"/>
    </location>
</feature>
<gene>
    <name evidence="2" type="ORF">PMIN01_04003</name>
</gene>
<dbReference type="GO" id="GO:0007034">
    <property type="term" value="P:vacuolar transport"/>
    <property type="evidence" value="ECO:0007669"/>
    <property type="project" value="TreeGrafter"/>
</dbReference>
<dbReference type="GO" id="GO:0005768">
    <property type="term" value="C:endosome"/>
    <property type="evidence" value="ECO:0007669"/>
    <property type="project" value="TreeGrafter"/>
</dbReference>
<dbReference type="AlphaFoldDB" id="A0A9P6GPG4"/>
<accession>A0A9P6GPG4</accession>
<reference evidence="2" key="1">
    <citation type="journal article" date="2020" name="Mol. Plant Microbe Interact.">
        <title>Genome Sequence of the Biocontrol Agent Coniothyrium minitans strain Conio (IMI 134523).</title>
        <authorList>
            <person name="Patel D."/>
            <person name="Shittu T.A."/>
            <person name="Baroncelli R."/>
            <person name="Muthumeenakshi S."/>
            <person name="Osborne T.H."/>
            <person name="Janganan T.K."/>
            <person name="Sreenivasaprasad S."/>
        </authorList>
    </citation>
    <scope>NUCLEOTIDE SEQUENCE</scope>
    <source>
        <strain evidence="2">Conio</strain>
    </source>
</reference>
<dbReference type="EMBL" id="WJXW01000003">
    <property type="protein sequence ID" value="KAF9738720.1"/>
    <property type="molecule type" value="Genomic_DNA"/>
</dbReference>
<organism evidence="2 3">
    <name type="scientific">Paraphaeosphaeria minitans</name>
    <dbReference type="NCBI Taxonomy" id="565426"/>
    <lineage>
        <taxon>Eukaryota</taxon>
        <taxon>Fungi</taxon>
        <taxon>Dikarya</taxon>
        <taxon>Ascomycota</taxon>
        <taxon>Pezizomycotina</taxon>
        <taxon>Dothideomycetes</taxon>
        <taxon>Pleosporomycetidae</taxon>
        <taxon>Pleosporales</taxon>
        <taxon>Massarineae</taxon>
        <taxon>Didymosphaeriaceae</taxon>
        <taxon>Paraphaeosphaeria</taxon>
    </lineage>
</organism>
<keyword evidence="3" id="KW-1185">Reference proteome</keyword>
<protein>
    <submittedName>
        <fullName evidence="2">UPF0589 protein C32H8.01c</fullName>
    </submittedName>
</protein>
<dbReference type="Proteomes" id="UP000756921">
    <property type="component" value="Unassembled WGS sequence"/>
</dbReference>
<feature type="region of interest" description="Disordered" evidence="1">
    <location>
        <begin position="85"/>
        <end position="127"/>
    </location>
</feature>
<name>A0A9P6GPG4_9PLEO</name>
<sequence>MSLKNLWHHRKVADGSAKACWICYKPSTSVLITPNNKDFFYVCVGHLSDRGFCQPDADEAAAAAARNKKEELDLEIEQVKKEYEEKQRIKREKRKEKAKEKDKEKEKDAKKTDEEEDKSDEKTKDDKVRIVTARKPTTTSLTIAADQRALKVKRQSSGRSWASHIHPEQVRLVSVSSFKVFSADTRRNFYQMRIDRIRNAEAAKRNRERLSNPANLPSPPSGFP</sequence>
<feature type="region of interest" description="Disordered" evidence="1">
    <location>
        <begin position="202"/>
        <end position="224"/>
    </location>
</feature>
<dbReference type="PANTHER" id="PTHR28218">
    <property type="entry name" value="VPS4-ASSOCIATED PROTEIN 1"/>
    <property type="match status" value="1"/>
</dbReference>
<dbReference type="PANTHER" id="PTHR28218:SF1">
    <property type="entry name" value="VPS4-ASSOCIATED PROTEIN 1"/>
    <property type="match status" value="1"/>
</dbReference>
<evidence type="ECO:0000256" key="1">
    <source>
        <dbReference type="SAM" id="MobiDB-lite"/>
    </source>
</evidence>
<dbReference type="Pfam" id="PF08432">
    <property type="entry name" value="Vfa1"/>
    <property type="match status" value="1"/>
</dbReference>
<proteinExistence type="predicted"/>
<dbReference type="OrthoDB" id="2158714at2759"/>